<protein>
    <submittedName>
        <fullName evidence="2">OLC1v1024278C1</fullName>
    </submittedName>
</protein>
<dbReference type="AlphaFoldDB" id="A0AAV1C2N6"/>
<organism evidence="2 3">
    <name type="scientific">Oldenlandia corymbosa var. corymbosa</name>
    <dbReference type="NCBI Taxonomy" id="529605"/>
    <lineage>
        <taxon>Eukaryota</taxon>
        <taxon>Viridiplantae</taxon>
        <taxon>Streptophyta</taxon>
        <taxon>Embryophyta</taxon>
        <taxon>Tracheophyta</taxon>
        <taxon>Spermatophyta</taxon>
        <taxon>Magnoliopsida</taxon>
        <taxon>eudicotyledons</taxon>
        <taxon>Gunneridae</taxon>
        <taxon>Pentapetalae</taxon>
        <taxon>asterids</taxon>
        <taxon>lamiids</taxon>
        <taxon>Gentianales</taxon>
        <taxon>Rubiaceae</taxon>
        <taxon>Rubioideae</taxon>
        <taxon>Spermacoceae</taxon>
        <taxon>Hedyotis-Oldenlandia complex</taxon>
        <taxon>Oldenlandia</taxon>
    </lineage>
</organism>
<keyword evidence="3" id="KW-1185">Reference proteome</keyword>
<dbReference type="EMBL" id="OX459118">
    <property type="protein sequence ID" value="CAI9089662.1"/>
    <property type="molecule type" value="Genomic_DNA"/>
</dbReference>
<feature type="region of interest" description="Disordered" evidence="1">
    <location>
        <begin position="1"/>
        <end position="28"/>
    </location>
</feature>
<dbReference type="SUPFAM" id="SSF56219">
    <property type="entry name" value="DNase I-like"/>
    <property type="match status" value="1"/>
</dbReference>
<gene>
    <name evidence="2" type="ORF">OLC1_LOCUS1966</name>
</gene>
<dbReference type="PANTHER" id="PTHR33710:SF71">
    <property type="entry name" value="ENDONUCLEASE_EXONUCLEASE_PHOSPHATASE DOMAIN-CONTAINING PROTEIN"/>
    <property type="match status" value="1"/>
</dbReference>
<dbReference type="InterPro" id="IPR036691">
    <property type="entry name" value="Endo/exonu/phosph_ase_sf"/>
</dbReference>
<accession>A0AAV1C2N6</accession>
<feature type="compositionally biased region" description="Basic and acidic residues" evidence="1">
    <location>
        <begin position="11"/>
        <end position="23"/>
    </location>
</feature>
<sequence length="238" mass="27816">MARPARGKKLVTRDGSKAARVTESEIEEPSGNYLSSELTLKDPARQLLIKGDVNNVLSHEEKQGGLPVSLNEVEGFRMAIDECQLEHLLCQGGFFTWNDRQLGTYRISAKLDRVLINGEWLKRFEEIFVTVLTESISNHCPLLVKWEYHSCRTNRYFKFYNMLTEAVGYKDLVQQSWRMPVKGTKQFQLVQKQQRLKRELKLLNRDRFARVDIQVQAYREEMEHIQAELQVQPNDEQL</sequence>
<feature type="compositionally biased region" description="Basic residues" evidence="1">
    <location>
        <begin position="1"/>
        <end position="10"/>
    </location>
</feature>
<evidence type="ECO:0000313" key="3">
    <source>
        <dbReference type="Proteomes" id="UP001161247"/>
    </source>
</evidence>
<dbReference type="Proteomes" id="UP001161247">
    <property type="component" value="Chromosome 1"/>
</dbReference>
<dbReference type="Gene3D" id="3.60.10.10">
    <property type="entry name" value="Endonuclease/exonuclease/phosphatase"/>
    <property type="match status" value="1"/>
</dbReference>
<evidence type="ECO:0000313" key="2">
    <source>
        <dbReference type="EMBL" id="CAI9089662.1"/>
    </source>
</evidence>
<proteinExistence type="predicted"/>
<dbReference type="PANTHER" id="PTHR33710">
    <property type="entry name" value="BNAC02G09200D PROTEIN"/>
    <property type="match status" value="1"/>
</dbReference>
<evidence type="ECO:0000256" key="1">
    <source>
        <dbReference type="SAM" id="MobiDB-lite"/>
    </source>
</evidence>
<name>A0AAV1C2N6_OLDCO</name>
<reference evidence="2" key="1">
    <citation type="submission" date="2023-03" db="EMBL/GenBank/DDBJ databases">
        <authorList>
            <person name="Julca I."/>
        </authorList>
    </citation>
    <scope>NUCLEOTIDE SEQUENCE</scope>
</reference>